<dbReference type="PROSITE" id="PS50011">
    <property type="entry name" value="PROTEIN_KINASE_DOM"/>
    <property type="match status" value="1"/>
</dbReference>
<keyword evidence="2" id="KW-0812">Transmembrane</keyword>
<feature type="domain" description="Protein kinase" evidence="3">
    <location>
        <begin position="225"/>
        <end position="534"/>
    </location>
</feature>
<proteinExistence type="inferred from homology"/>
<evidence type="ECO:0000256" key="2">
    <source>
        <dbReference type="SAM" id="Phobius"/>
    </source>
</evidence>
<dbReference type="CDD" id="cd05121">
    <property type="entry name" value="ABC1_ADCK3-like"/>
    <property type="match status" value="1"/>
</dbReference>
<gene>
    <name evidence="4" type="ORF">DQ226_11590</name>
</gene>
<dbReference type="GO" id="GO:0005524">
    <property type="term" value="F:ATP binding"/>
    <property type="evidence" value="ECO:0007669"/>
    <property type="project" value="InterPro"/>
</dbReference>
<feature type="transmembrane region" description="Helical" evidence="2">
    <location>
        <begin position="37"/>
        <end position="56"/>
    </location>
</feature>
<dbReference type="Pfam" id="PF03109">
    <property type="entry name" value="ABC1"/>
    <property type="match status" value="1"/>
</dbReference>
<feature type="transmembrane region" description="Helical" evidence="2">
    <location>
        <begin position="6"/>
        <end position="25"/>
    </location>
</feature>
<dbReference type="Proteomes" id="UP000252187">
    <property type="component" value="Unassembled WGS sequence"/>
</dbReference>
<evidence type="ECO:0000256" key="1">
    <source>
        <dbReference type="ARBA" id="ARBA00009670"/>
    </source>
</evidence>
<feature type="transmembrane region" description="Helical" evidence="2">
    <location>
        <begin position="591"/>
        <end position="611"/>
    </location>
</feature>
<evidence type="ECO:0000313" key="4">
    <source>
        <dbReference type="EMBL" id="RBA33795.1"/>
    </source>
</evidence>
<sequence length="660" mass="71694">MDLVQTLIIIASVVVNTFLVSFTVRRLMGVPIGWPRVFLFSFVASLIANPLLITTLDHIGITDPTALDNAGLTTAISVLFVAWVIAVEISILVVVEILVPTGSVPGPIEFVRGLPARSRRARRFTEIFGIAARHGLIGSFSRSRASSDRLGRPETAIALREALTQGGVTFVKLGQTLSTRPDLLPPTYMHELSKLHSQVPAEPWDAVRQILITELRQPPEQVFRHFDTVPMAAASLGQVHKATLRSGEDVVVKVQRGSASATVRGDLDIITRLARLMEKRTDWASQLGAIDLAEGFGRSLAEELDYRTELRNLTSLHGTDAVIVPGGYPQFSTRRVLTMDRIEGVPLSSAHDEINALTRREREELARTIIDVVLRQILVDGVFHADLHGGNILLTPRGSIALLDFGSVGRLDRQARQGLRSLLLAIDRQDGAAATTALGQILIAPLDLDQVTTQWNIGDLIMRIEGMPADELFNELLRVVVAAGFKVPPSIAAAFRCLGVLEGTLDLLTPDLDVITTTRSIAAQVFRESIKPINAVESGVEQAALAIPIVERVPAQLSSIVGRLDHQNLGLNFSPLGDPASRAMANHYAQLLSLSVLTMVAAFSGIALVLSDQGPQWADGLYMTTYLGLVLLLVAYVLGSRLVIMTLRHGFRHDRQPGFG</sequence>
<accession>A0A365P8V9</accession>
<name>A0A365P8V9_9ACTN</name>
<dbReference type="EMBL" id="QNTT01000030">
    <property type="protein sequence ID" value="RBA33795.1"/>
    <property type="molecule type" value="Genomic_DNA"/>
</dbReference>
<evidence type="ECO:0000259" key="3">
    <source>
        <dbReference type="PROSITE" id="PS50011"/>
    </source>
</evidence>
<dbReference type="SUPFAM" id="SSF56112">
    <property type="entry name" value="Protein kinase-like (PK-like)"/>
    <property type="match status" value="1"/>
</dbReference>
<keyword evidence="4" id="KW-0808">Transferase</keyword>
<dbReference type="InterPro" id="IPR004147">
    <property type="entry name" value="ABC1_dom"/>
</dbReference>
<comment type="caution">
    <text evidence="4">The sequence shown here is derived from an EMBL/GenBank/DDBJ whole genome shotgun (WGS) entry which is preliminary data.</text>
</comment>
<dbReference type="GO" id="GO:0004672">
    <property type="term" value="F:protein kinase activity"/>
    <property type="evidence" value="ECO:0007669"/>
    <property type="project" value="InterPro"/>
</dbReference>
<keyword evidence="2" id="KW-0472">Membrane</keyword>
<dbReference type="AlphaFoldDB" id="A0A365P8V9"/>
<keyword evidence="4" id="KW-0418">Kinase</keyword>
<evidence type="ECO:0000313" key="5">
    <source>
        <dbReference type="Proteomes" id="UP000252187"/>
    </source>
</evidence>
<dbReference type="PANTHER" id="PTHR10566:SF113">
    <property type="entry name" value="PROTEIN ACTIVITY OF BC1 COMPLEX KINASE 7, CHLOROPLASTIC"/>
    <property type="match status" value="1"/>
</dbReference>
<comment type="similarity">
    <text evidence="1">Belongs to the protein kinase superfamily. ADCK protein kinase family.</text>
</comment>
<dbReference type="InterPro" id="IPR011009">
    <property type="entry name" value="Kinase-like_dom_sf"/>
</dbReference>
<dbReference type="InterPro" id="IPR050154">
    <property type="entry name" value="UbiB_kinase"/>
</dbReference>
<reference evidence="4 5" key="1">
    <citation type="submission" date="2018-06" db="EMBL/GenBank/DDBJ databases">
        <title>Whole genome sequencing of four bacterial strains from South Shetland trench revealing bio-synthetic gene clusters.</title>
        <authorList>
            <person name="Abdel-Mageed W.M."/>
            <person name="Lehri B."/>
            <person name="Jarmusch S.A."/>
            <person name="Miranda K."/>
            <person name="Goodfellow M."/>
            <person name="Jaspars M."/>
            <person name="Karlyshev A.V."/>
        </authorList>
    </citation>
    <scope>NUCLEOTIDE SEQUENCE [LARGE SCALE GENOMIC DNA]</scope>
    <source>
        <strain evidence="4 5">SST1</strain>
    </source>
</reference>
<feature type="transmembrane region" description="Helical" evidence="2">
    <location>
        <begin position="76"/>
        <end position="99"/>
    </location>
</feature>
<dbReference type="InterPro" id="IPR000719">
    <property type="entry name" value="Prot_kinase_dom"/>
</dbReference>
<dbReference type="Gene3D" id="1.10.510.10">
    <property type="entry name" value="Transferase(Phosphotransferase) domain 1"/>
    <property type="match status" value="1"/>
</dbReference>
<dbReference type="PANTHER" id="PTHR10566">
    <property type="entry name" value="CHAPERONE-ACTIVITY OF BC1 COMPLEX CABC1 -RELATED"/>
    <property type="match status" value="1"/>
</dbReference>
<feature type="transmembrane region" description="Helical" evidence="2">
    <location>
        <begin position="623"/>
        <end position="644"/>
    </location>
</feature>
<protein>
    <submittedName>
        <fullName evidence="4">AarF/ABC1/UbiB kinase family protein</fullName>
    </submittedName>
</protein>
<organism evidence="4 5">
    <name type="scientific">Dietzia maris</name>
    <dbReference type="NCBI Taxonomy" id="37915"/>
    <lineage>
        <taxon>Bacteria</taxon>
        <taxon>Bacillati</taxon>
        <taxon>Actinomycetota</taxon>
        <taxon>Actinomycetes</taxon>
        <taxon>Mycobacteriales</taxon>
        <taxon>Dietziaceae</taxon>
        <taxon>Dietzia</taxon>
    </lineage>
</organism>
<keyword evidence="2" id="KW-1133">Transmembrane helix</keyword>